<sequence>MRGDDNGRAVDLTFTLGSTSSSATTRTVLVNPYPDDDAGQVNTSQGVSRGVLRWQETTDAGRERAMSTMPSAQEMRRQREDSIMQGVQRLSVGGRGAGETGVGGGVALADDGEGDWSQPEENTEAFPMRPPNMDRRGGRRRTAMAPDHRRRKGVAGVANGDGDVDGDGGRNFWSVDHMITFMRAKRDQDAQLQASGRAYARMRTREWKWADVWERLLKVGVDQSADKCGKKWDNLMQQFKKVHNFMRESGKEDFLFTKEQRAEKGFNFTMERAVYDEIKGATEKRHTINPTNVANTGIVPALPGVCIFRRRRPQHQSL</sequence>
<dbReference type="Gene3D" id="1.10.10.60">
    <property type="entry name" value="Homeodomain-like"/>
    <property type="match status" value="1"/>
</dbReference>
<dbReference type="OrthoDB" id="1865198at2759"/>
<organism evidence="3 4">
    <name type="scientific">Chara braunii</name>
    <name type="common">Braun's stonewort</name>
    <dbReference type="NCBI Taxonomy" id="69332"/>
    <lineage>
        <taxon>Eukaryota</taxon>
        <taxon>Viridiplantae</taxon>
        <taxon>Streptophyta</taxon>
        <taxon>Charophyceae</taxon>
        <taxon>Charales</taxon>
        <taxon>Characeae</taxon>
        <taxon>Chara</taxon>
    </lineage>
</organism>
<proteinExistence type="predicted"/>
<name>A0A388KG25_CHABU</name>
<dbReference type="Proteomes" id="UP000265515">
    <property type="component" value="Unassembled WGS sequence"/>
</dbReference>
<feature type="domain" description="Myb/SANT-like DNA-binding" evidence="2">
    <location>
        <begin position="170"/>
        <end position="254"/>
    </location>
</feature>
<evidence type="ECO:0000313" key="3">
    <source>
        <dbReference type="EMBL" id="GBG69020.1"/>
    </source>
</evidence>
<keyword evidence="4" id="KW-1185">Reference proteome</keyword>
<dbReference type="AlphaFoldDB" id="A0A388KG25"/>
<reference evidence="3 4" key="1">
    <citation type="journal article" date="2018" name="Cell">
        <title>The Chara Genome: Secondary Complexity and Implications for Plant Terrestrialization.</title>
        <authorList>
            <person name="Nishiyama T."/>
            <person name="Sakayama H."/>
            <person name="Vries J.D."/>
            <person name="Buschmann H."/>
            <person name="Saint-Marcoux D."/>
            <person name="Ullrich K.K."/>
            <person name="Haas F.B."/>
            <person name="Vanderstraeten L."/>
            <person name="Becker D."/>
            <person name="Lang D."/>
            <person name="Vosolsobe S."/>
            <person name="Rombauts S."/>
            <person name="Wilhelmsson P.K.I."/>
            <person name="Janitza P."/>
            <person name="Kern R."/>
            <person name="Heyl A."/>
            <person name="Rumpler F."/>
            <person name="Villalobos L.I.A.C."/>
            <person name="Clay J.M."/>
            <person name="Skokan R."/>
            <person name="Toyoda A."/>
            <person name="Suzuki Y."/>
            <person name="Kagoshima H."/>
            <person name="Schijlen E."/>
            <person name="Tajeshwar N."/>
            <person name="Catarino B."/>
            <person name="Hetherington A.J."/>
            <person name="Saltykova A."/>
            <person name="Bonnot C."/>
            <person name="Breuninger H."/>
            <person name="Symeonidi A."/>
            <person name="Radhakrishnan G.V."/>
            <person name="Van Nieuwerburgh F."/>
            <person name="Deforce D."/>
            <person name="Chang C."/>
            <person name="Karol K.G."/>
            <person name="Hedrich R."/>
            <person name="Ulvskov P."/>
            <person name="Glockner G."/>
            <person name="Delwiche C.F."/>
            <person name="Petrasek J."/>
            <person name="Van de Peer Y."/>
            <person name="Friml J."/>
            <person name="Beilby M."/>
            <person name="Dolan L."/>
            <person name="Kohara Y."/>
            <person name="Sugano S."/>
            <person name="Fujiyama A."/>
            <person name="Delaux P.-M."/>
            <person name="Quint M."/>
            <person name="TheiBen G."/>
            <person name="Hagemann M."/>
            <person name="Harholt J."/>
            <person name="Dunand C."/>
            <person name="Zachgo S."/>
            <person name="Langdale J."/>
            <person name="Maumus F."/>
            <person name="Straeten D.V.D."/>
            <person name="Gould S.B."/>
            <person name="Rensing S.A."/>
        </authorList>
    </citation>
    <scope>NUCLEOTIDE SEQUENCE [LARGE SCALE GENOMIC DNA]</scope>
    <source>
        <strain evidence="3 4">S276</strain>
    </source>
</reference>
<evidence type="ECO:0000313" key="4">
    <source>
        <dbReference type="Proteomes" id="UP000265515"/>
    </source>
</evidence>
<evidence type="ECO:0000259" key="2">
    <source>
        <dbReference type="Pfam" id="PF13837"/>
    </source>
</evidence>
<dbReference type="InterPro" id="IPR044822">
    <property type="entry name" value="Myb_DNA-bind_4"/>
</dbReference>
<feature type="region of interest" description="Disordered" evidence="1">
    <location>
        <begin position="112"/>
        <end position="162"/>
    </location>
</feature>
<dbReference type="PANTHER" id="PTHR33492:SF4">
    <property type="entry name" value="OS02G0174300 PROTEIN"/>
    <property type="match status" value="1"/>
</dbReference>
<accession>A0A388KG25</accession>
<dbReference type="Gramene" id="GBG69020">
    <property type="protein sequence ID" value="GBG69020"/>
    <property type="gene ID" value="CBR_g3720"/>
</dbReference>
<gene>
    <name evidence="3" type="ORF">CBR_g3720</name>
</gene>
<feature type="compositionally biased region" description="Basic residues" evidence="1">
    <location>
        <begin position="137"/>
        <end position="153"/>
    </location>
</feature>
<protein>
    <recommendedName>
        <fullName evidence="2">Myb/SANT-like DNA-binding domain-containing protein</fullName>
    </recommendedName>
</protein>
<comment type="caution">
    <text evidence="3">The sequence shown here is derived from an EMBL/GenBank/DDBJ whole genome shotgun (WGS) entry which is preliminary data.</text>
</comment>
<evidence type="ECO:0000256" key="1">
    <source>
        <dbReference type="SAM" id="MobiDB-lite"/>
    </source>
</evidence>
<dbReference type="EMBL" id="BFEA01000109">
    <property type="protein sequence ID" value="GBG69020.1"/>
    <property type="molecule type" value="Genomic_DNA"/>
</dbReference>
<dbReference type="PANTHER" id="PTHR33492">
    <property type="entry name" value="OSJNBA0043A12.37 PROTEIN-RELATED"/>
    <property type="match status" value="1"/>
</dbReference>
<dbReference type="Pfam" id="PF13837">
    <property type="entry name" value="Myb_DNA-bind_4"/>
    <property type="match status" value="1"/>
</dbReference>